<dbReference type="Pfam" id="PF11601">
    <property type="entry name" value="Shal-type"/>
    <property type="match status" value="1"/>
</dbReference>
<dbReference type="Pfam" id="PF11879">
    <property type="entry name" value="DUF3399"/>
    <property type="match status" value="1"/>
</dbReference>
<evidence type="ECO:0000256" key="12">
    <source>
        <dbReference type="SAM" id="Phobius"/>
    </source>
</evidence>
<name>A0A0N5AYA6_9BILA</name>
<proteinExistence type="predicted"/>
<keyword evidence="7" id="KW-0630">Potassium</keyword>
<keyword evidence="11" id="KW-0407">Ion channel</keyword>
<dbReference type="PRINTS" id="PR01491">
    <property type="entry name" value="KVCHANNEL"/>
</dbReference>
<dbReference type="InterPro" id="IPR024587">
    <property type="entry name" value="K_chnl_volt-dep_Kv4_C"/>
</dbReference>
<feature type="transmembrane region" description="Helical" evidence="12">
    <location>
        <begin position="327"/>
        <end position="348"/>
    </location>
</feature>
<evidence type="ECO:0000256" key="10">
    <source>
        <dbReference type="ARBA" id="ARBA00023136"/>
    </source>
</evidence>
<keyword evidence="2" id="KW-0813">Transport</keyword>
<keyword evidence="6" id="KW-0851">Voltage-gated channel</keyword>
<dbReference type="Gene3D" id="1.20.120.350">
    <property type="entry name" value="Voltage-gated potassium channels. Chain C"/>
    <property type="match status" value="1"/>
</dbReference>
<dbReference type="InterPro" id="IPR028325">
    <property type="entry name" value="VG_K_chnl"/>
</dbReference>
<dbReference type="SUPFAM" id="SSF54695">
    <property type="entry name" value="POZ domain"/>
    <property type="match status" value="1"/>
</dbReference>
<evidence type="ECO:0000256" key="1">
    <source>
        <dbReference type="ARBA" id="ARBA00004141"/>
    </source>
</evidence>
<keyword evidence="14" id="KW-1185">Reference proteome</keyword>
<dbReference type="InterPro" id="IPR003131">
    <property type="entry name" value="T1-type_BTB"/>
</dbReference>
<sequence length="550" mass="63152">MASIAAWLPFARAAAIGWVPISKQPMPPIPLSVQAKNLSTDHVSDEKLLLNISGRRFETWKNTLEKYPETLLGSSEKEFFLDEETNEYFFDRDPDIFRHILTFYRTGKLHYPRNECLVAYDEELAFFGIMPDLISDCCYEEYKDKKRENQERLMEERLDTTITLTLMLSIFQQKMWAAFENPHTSSVALVFYYVTGFFIAVSVLCNLVETIPCKYLSRNKTVSCGDLYEKQFFVLDTACVIIFTIEYLARLFAAPDRCRFLRSIMSVIDVVAILPYYISLGLSSNKDVSGAFVTLRVFRVFRIFKFSRHSQGLRILGYTLKSCASELGFLVFSLAMAIIIFATIMYYAEKKVPDTKFTSIPAAFWYTIVTMTTLGYGDMVPATVMGKIVGGVCSLSGVLVIALPVPVIVSNFSRIYHQNQRADKRKAQKKARLARIRIVKNASGQAMFSRKRAHEMRMQAFEQGLIPLEDLRDEDIFEIEHHHLLQCLETATEQDFGETDFSFDEGMKSTPPLSPSLSQRNELYKHGFTRRLLRCCSLKFRKSFACFLDF</sequence>
<dbReference type="FunFam" id="1.20.120.350:FF:000016">
    <property type="entry name" value="Potassium voltage-gated channel subfamily D member 3"/>
    <property type="match status" value="1"/>
</dbReference>
<keyword evidence="9" id="KW-0406">Ion transport</keyword>
<dbReference type="InterPro" id="IPR005821">
    <property type="entry name" value="Ion_trans_dom"/>
</dbReference>
<comment type="subcellular location">
    <subcellularLocation>
        <location evidence="1">Membrane</location>
        <topology evidence="1">Multi-pass membrane protein</topology>
    </subcellularLocation>
</comment>
<dbReference type="FunFam" id="3.30.710.10:FF:000004">
    <property type="entry name" value="Potassium voltage-gated channel subfamily D member 3"/>
    <property type="match status" value="1"/>
</dbReference>
<evidence type="ECO:0000256" key="6">
    <source>
        <dbReference type="ARBA" id="ARBA00022882"/>
    </source>
</evidence>
<evidence type="ECO:0000256" key="5">
    <source>
        <dbReference type="ARBA" id="ARBA00022826"/>
    </source>
</evidence>
<evidence type="ECO:0000256" key="9">
    <source>
        <dbReference type="ARBA" id="ARBA00023065"/>
    </source>
</evidence>
<dbReference type="GO" id="GO:0001508">
    <property type="term" value="P:action potential"/>
    <property type="evidence" value="ECO:0007669"/>
    <property type="project" value="TreeGrafter"/>
</dbReference>
<dbReference type="Gene3D" id="1.10.287.70">
    <property type="match status" value="1"/>
</dbReference>
<dbReference type="InterPro" id="IPR000210">
    <property type="entry name" value="BTB/POZ_dom"/>
</dbReference>
<dbReference type="InterPro" id="IPR011333">
    <property type="entry name" value="SKP1/BTB/POZ_sf"/>
</dbReference>
<dbReference type="InterPro" id="IPR027359">
    <property type="entry name" value="Volt_channel_dom_sf"/>
</dbReference>
<evidence type="ECO:0000256" key="8">
    <source>
        <dbReference type="ARBA" id="ARBA00022989"/>
    </source>
</evidence>
<feature type="transmembrane region" description="Helical" evidence="12">
    <location>
        <begin position="388"/>
        <end position="409"/>
    </location>
</feature>
<dbReference type="Pfam" id="PF00520">
    <property type="entry name" value="Ion_trans"/>
    <property type="match status" value="1"/>
</dbReference>
<dbReference type="Pfam" id="PF02214">
    <property type="entry name" value="BTB_2"/>
    <property type="match status" value="1"/>
</dbReference>
<dbReference type="PANTHER" id="PTHR11537:SF105">
    <property type="entry name" value="POTASSIUM VOLTAGE-GATED CHANNEL PROTEIN SHAL"/>
    <property type="match status" value="1"/>
</dbReference>
<feature type="domain" description="BTB" evidence="13">
    <location>
        <begin position="46"/>
        <end position="145"/>
    </location>
</feature>
<dbReference type="InterPro" id="IPR003968">
    <property type="entry name" value="K_chnl_volt-dep_Kv"/>
</dbReference>
<evidence type="ECO:0000256" key="3">
    <source>
        <dbReference type="ARBA" id="ARBA00022538"/>
    </source>
</evidence>
<dbReference type="Proteomes" id="UP000046393">
    <property type="component" value="Unplaced"/>
</dbReference>
<dbReference type="GO" id="GO:0051260">
    <property type="term" value="P:protein homooligomerization"/>
    <property type="evidence" value="ECO:0007669"/>
    <property type="project" value="InterPro"/>
</dbReference>
<dbReference type="AlphaFoldDB" id="A0A0N5AYA6"/>
<dbReference type="PRINTS" id="PR01497">
    <property type="entry name" value="SHALCHANNEL"/>
</dbReference>
<evidence type="ECO:0000259" key="13">
    <source>
        <dbReference type="SMART" id="SM00225"/>
    </source>
</evidence>
<accession>A0A0N5AYA6</accession>
<feature type="transmembrane region" description="Helical" evidence="12">
    <location>
        <begin position="232"/>
        <end position="253"/>
    </location>
</feature>
<evidence type="ECO:0000313" key="15">
    <source>
        <dbReference type="WBParaSite" id="SMUV_0000994301-mRNA-1"/>
    </source>
</evidence>
<protein>
    <submittedName>
        <fullName evidence="15">BTB domain-containing protein</fullName>
    </submittedName>
</protein>
<reference evidence="15" key="1">
    <citation type="submission" date="2017-02" db="UniProtKB">
        <authorList>
            <consortium name="WormBaseParasite"/>
        </authorList>
    </citation>
    <scope>IDENTIFICATION</scope>
</reference>
<feature type="transmembrane region" description="Helical" evidence="12">
    <location>
        <begin position="190"/>
        <end position="211"/>
    </location>
</feature>
<dbReference type="Gene3D" id="3.30.710.10">
    <property type="entry name" value="Potassium Channel Kv1.1, Chain A"/>
    <property type="match status" value="1"/>
</dbReference>
<dbReference type="GO" id="GO:0005250">
    <property type="term" value="F:A-type (transient outward) potassium channel activity"/>
    <property type="evidence" value="ECO:0007669"/>
    <property type="project" value="TreeGrafter"/>
</dbReference>
<evidence type="ECO:0000256" key="7">
    <source>
        <dbReference type="ARBA" id="ARBA00022958"/>
    </source>
</evidence>
<dbReference type="PRINTS" id="PR00169">
    <property type="entry name" value="KCHANNEL"/>
</dbReference>
<dbReference type="PANTHER" id="PTHR11537">
    <property type="entry name" value="VOLTAGE-GATED POTASSIUM CHANNEL"/>
    <property type="match status" value="1"/>
</dbReference>
<evidence type="ECO:0000256" key="11">
    <source>
        <dbReference type="ARBA" id="ARBA00023303"/>
    </source>
</evidence>
<evidence type="ECO:0000256" key="4">
    <source>
        <dbReference type="ARBA" id="ARBA00022692"/>
    </source>
</evidence>
<dbReference type="WBParaSite" id="SMUV_0000994301-mRNA-1">
    <property type="protein sequence ID" value="SMUV_0000994301-mRNA-1"/>
    <property type="gene ID" value="SMUV_0000994301"/>
</dbReference>
<organism evidence="14 15">
    <name type="scientific">Syphacia muris</name>
    <dbReference type="NCBI Taxonomy" id="451379"/>
    <lineage>
        <taxon>Eukaryota</taxon>
        <taxon>Metazoa</taxon>
        <taxon>Ecdysozoa</taxon>
        <taxon>Nematoda</taxon>
        <taxon>Chromadorea</taxon>
        <taxon>Rhabditida</taxon>
        <taxon>Spirurina</taxon>
        <taxon>Oxyuridomorpha</taxon>
        <taxon>Oxyuroidea</taxon>
        <taxon>Oxyuridae</taxon>
        <taxon>Syphacia</taxon>
    </lineage>
</organism>
<dbReference type="SMART" id="SM00225">
    <property type="entry name" value="BTB"/>
    <property type="match status" value="1"/>
</dbReference>
<dbReference type="GO" id="GO:0008076">
    <property type="term" value="C:voltage-gated potassium channel complex"/>
    <property type="evidence" value="ECO:0007669"/>
    <property type="project" value="InterPro"/>
</dbReference>
<dbReference type="SUPFAM" id="SSF81324">
    <property type="entry name" value="Voltage-gated potassium channels"/>
    <property type="match status" value="1"/>
</dbReference>
<dbReference type="InterPro" id="IPR003975">
    <property type="entry name" value="K_chnl_volt-dep_Kv4"/>
</dbReference>
<keyword evidence="10 12" id="KW-0472">Membrane</keyword>
<keyword evidence="4 12" id="KW-0812">Transmembrane</keyword>
<evidence type="ECO:0000256" key="2">
    <source>
        <dbReference type="ARBA" id="ARBA00022448"/>
    </source>
</evidence>
<keyword evidence="5" id="KW-0631">Potassium channel</keyword>
<keyword evidence="8 12" id="KW-1133">Transmembrane helix</keyword>
<feature type="transmembrane region" description="Helical" evidence="12">
    <location>
        <begin position="259"/>
        <end position="278"/>
    </location>
</feature>
<keyword evidence="3" id="KW-0633">Potassium transport</keyword>
<dbReference type="InterPro" id="IPR021645">
    <property type="entry name" value="Shal-type_N"/>
</dbReference>
<feature type="transmembrane region" description="Helical" evidence="12">
    <location>
        <begin position="360"/>
        <end position="376"/>
    </location>
</feature>
<dbReference type="FunFam" id="1.10.287.70:FF:000028">
    <property type="entry name" value="potassium voltage-gated channel subfamily D member 3"/>
    <property type="match status" value="1"/>
</dbReference>
<dbReference type="STRING" id="451379.A0A0N5AYA6"/>
<evidence type="ECO:0000313" key="14">
    <source>
        <dbReference type="Proteomes" id="UP000046393"/>
    </source>
</evidence>